<dbReference type="EMBL" id="WWEN01000006">
    <property type="protein sequence ID" value="MYM56585.1"/>
    <property type="molecule type" value="Genomic_DNA"/>
</dbReference>
<dbReference type="AlphaFoldDB" id="A0A6L8LL29"/>
<evidence type="ECO:0000256" key="1">
    <source>
        <dbReference type="SAM" id="MobiDB-lite"/>
    </source>
</evidence>
<gene>
    <name evidence="2" type="ORF">GR167_14805</name>
</gene>
<dbReference type="Proteomes" id="UP000479043">
    <property type="component" value="Unassembled WGS sequence"/>
</dbReference>
<sequence length="239" mass="25137">MRYVIPSLAILALAACDPTVPDSAAGVGFRNYDDYQKAQALRDAQLAGQPLADPLAVSSEQSTVDQGPLSTVASTLPETEAERLAAETAAALNAAGTDAAAPVPQVALAPSGISNENDFADVSALRSIENDAQLIEQNRAQYEVVQPTALPSRTGREGPNIVSYALNTTNVVGQHVYKRLIASESREQRNCARYASPDQAQADFLAKGGPEKDRLGIDPDGDGFACAWDPAPFRKVNGG</sequence>
<evidence type="ECO:0000313" key="2">
    <source>
        <dbReference type="EMBL" id="MYM56585.1"/>
    </source>
</evidence>
<proteinExistence type="predicted"/>
<dbReference type="PROSITE" id="PS51257">
    <property type="entry name" value="PROKAR_LIPOPROTEIN"/>
    <property type="match status" value="1"/>
</dbReference>
<feature type="region of interest" description="Disordered" evidence="1">
    <location>
        <begin position="202"/>
        <end position="221"/>
    </location>
</feature>
<dbReference type="RefSeq" id="WP_160974480.1">
    <property type="nucleotide sequence ID" value="NZ_WWEN01000006.1"/>
</dbReference>
<organism evidence="2 3">
    <name type="scientific">Thalassovita mangrovi</name>
    <dbReference type="NCBI Taxonomy" id="2692236"/>
    <lineage>
        <taxon>Bacteria</taxon>
        <taxon>Pseudomonadati</taxon>
        <taxon>Pseudomonadota</taxon>
        <taxon>Alphaproteobacteria</taxon>
        <taxon>Rhodobacterales</taxon>
        <taxon>Roseobacteraceae</taxon>
        <taxon>Thalassovita</taxon>
    </lineage>
</organism>
<evidence type="ECO:0000313" key="3">
    <source>
        <dbReference type="Proteomes" id="UP000479043"/>
    </source>
</evidence>
<comment type="caution">
    <text evidence="2">The sequence shown here is derived from an EMBL/GenBank/DDBJ whole genome shotgun (WGS) entry which is preliminary data.</text>
</comment>
<reference evidence="2 3" key="1">
    <citation type="submission" date="2020-01" db="EMBL/GenBank/DDBJ databases">
        <authorList>
            <person name="Chen S."/>
        </authorList>
    </citation>
    <scope>NUCLEOTIDE SEQUENCE [LARGE SCALE GENOMIC DNA]</scope>
    <source>
        <strain evidence="2 3">GS-10</strain>
    </source>
</reference>
<name>A0A6L8LL29_9RHOB</name>
<protein>
    <recommendedName>
        <fullName evidence="4">Excalibur calcium-binding domain-containing protein</fullName>
    </recommendedName>
</protein>
<accession>A0A6L8LL29</accession>
<evidence type="ECO:0008006" key="4">
    <source>
        <dbReference type="Google" id="ProtNLM"/>
    </source>
</evidence>
<keyword evidence="3" id="KW-1185">Reference proteome</keyword>